<accession>T1JMK3</accession>
<sequence length="45" mass="4817">MSRRGGNYYERSNSRAEVYTDGACARNGQDGASAGIGVYWGPNDS</sequence>
<evidence type="ECO:0008006" key="4">
    <source>
        <dbReference type="Google" id="ProtNLM"/>
    </source>
</evidence>
<evidence type="ECO:0000313" key="2">
    <source>
        <dbReference type="EnsemblMetazoa" id="SMAR015083-PA"/>
    </source>
</evidence>
<dbReference type="GO" id="GO:0003676">
    <property type="term" value="F:nucleic acid binding"/>
    <property type="evidence" value="ECO:0007669"/>
    <property type="project" value="InterPro"/>
</dbReference>
<dbReference type="EMBL" id="JH432098">
    <property type="status" value="NOT_ANNOTATED_CDS"/>
    <property type="molecule type" value="Genomic_DNA"/>
</dbReference>
<dbReference type="InterPro" id="IPR036397">
    <property type="entry name" value="RNaseH_sf"/>
</dbReference>
<proteinExistence type="predicted"/>
<dbReference type="Proteomes" id="UP000014500">
    <property type="component" value="Unassembled WGS sequence"/>
</dbReference>
<dbReference type="AlphaFoldDB" id="T1JMK3"/>
<keyword evidence="3" id="KW-1185">Reference proteome</keyword>
<reference evidence="3" key="1">
    <citation type="submission" date="2011-05" db="EMBL/GenBank/DDBJ databases">
        <authorList>
            <person name="Richards S.R."/>
            <person name="Qu J."/>
            <person name="Jiang H."/>
            <person name="Jhangiani S.N."/>
            <person name="Agravi P."/>
            <person name="Goodspeed R."/>
            <person name="Gross S."/>
            <person name="Mandapat C."/>
            <person name="Jackson L."/>
            <person name="Mathew T."/>
            <person name="Pu L."/>
            <person name="Thornton R."/>
            <person name="Saada N."/>
            <person name="Wilczek-Boney K.B."/>
            <person name="Lee S."/>
            <person name="Kovar C."/>
            <person name="Wu Y."/>
            <person name="Scherer S.E."/>
            <person name="Worley K.C."/>
            <person name="Muzny D.M."/>
            <person name="Gibbs R."/>
        </authorList>
    </citation>
    <scope>NUCLEOTIDE SEQUENCE</scope>
    <source>
        <strain evidence="3">Brora</strain>
    </source>
</reference>
<evidence type="ECO:0000313" key="3">
    <source>
        <dbReference type="Proteomes" id="UP000014500"/>
    </source>
</evidence>
<protein>
    <recommendedName>
        <fullName evidence="4">RNase H type-1 domain-containing protein</fullName>
    </recommendedName>
</protein>
<name>T1JMK3_STRMM</name>
<organism evidence="2 3">
    <name type="scientific">Strigamia maritima</name>
    <name type="common">European centipede</name>
    <name type="synonym">Geophilus maritimus</name>
    <dbReference type="NCBI Taxonomy" id="126957"/>
    <lineage>
        <taxon>Eukaryota</taxon>
        <taxon>Metazoa</taxon>
        <taxon>Ecdysozoa</taxon>
        <taxon>Arthropoda</taxon>
        <taxon>Myriapoda</taxon>
        <taxon>Chilopoda</taxon>
        <taxon>Pleurostigmophora</taxon>
        <taxon>Geophilomorpha</taxon>
        <taxon>Linotaeniidae</taxon>
        <taxon>Strigamia</taxon>
    </lineage>
</organism>
<feature type="region of interest" description="Disordered" evidence="1">
    <location>
        <begin position="26"/>
        <end position="45"/>
    </location>
</feature>
<dbReference type="HOGENOM" id="CLU_3210355_0_0_1"/>
<reference evidence="2" key="2">
    <citation type="submission" date="2015-02" db="UniProtKB">
        <authorList>
            <consortium name="EnsemblMetazoa"/>
        </authorList>
    </citation>
    <scope>IDENTIFICATION</scope>
</reference>
<evidence type="ECO:0000256" key="1">
    <source>
        <dbReference type="SAM" id="MobiDB-lite"/>
    </source>
</evidence>
<dbReference type="EnsemblMetazoa" id="SMAR015083-RA">
    <property type="protein sequence ID" value="SMAR015083-PA"/>
    <property type="gene ID" value="SMAR015083"/>
</dbReference>
<dbReference type="Gene3D" id="3.30.420.10">
    <property type="entry name" value="Ribonuclease H-like superfamily/Ribonuclease H"/>
    <property type="match status" value="1"/>
</dbReference>